<feature type="coiled-coil region" evidence="1">
    <location>
        <begin position="735"/>
        <end position="813"/>
    </location>
</feature>
<feature type="coiled-coil region" evidence="1">
    <location>
        <begin position="432"/>
        <end position="476"/>
    </location>
</feature>
<name>A0A927ZQM3_9CLOT</name>
<dbReference type="NCBIfam" id="TIGR02680">
    <property type="entry name" value="TIGR02680 family protein"/>
    <property type="match status" value="1"/>
</dbReference>
<organism evidence="2 3">
    <name type="scientific">Clostridium sulfidigenes</name>
    <dbReference type="NCBI Taxonomy" id="318464"/>
    <lineage>
        <taxon>Bacteria</taxon>
        <taxon>Bacillati</taxon>
        <taxon>Bacillota</taxon>
        <taxon>Clostridia</taxon>
        <taxon>Eubacteriales</taxon>
        <taxon>Clostridiaceae</taxon>
        <taxon>Clostridium</taxon>
    </lineage>
</organism>
<comment type="caution">
    <text evidence="2">The sequence shown here is derived from an EMBL/GenBank/DDBJ whole genome shotgun (WGS) entry which is preliminary data.</text>
</comment>
<dbReference type="EMBL" id="SVCM01000174">
    <property type="protein sequence ID" value="MBE6061470.1"/>
    <property type="molecule type" value="Genomic_DNA"/>
</dbReference>
<feature type="coiled-coil region" evidence="1">
    <location>
        <begin position="943"/>
        <end position="970"/>
    </location>
</feature>
<dbReference type="InterPro" id="IPR013496">
    <property type="entry name" value="CHP02680"/>
</dbReference>
<evidence type="ECO:0000256" key="1">
    <source>
        <dbReference type="SAM" id="Coils"/>
    </source>
</evidence>
<dbReference type="Pfam" id="PF13558">
    <property type="entry name" value="SbcC_Walker_B"/>
    <property type="match status" value="1"/>
</dbReference>
<sequence>MCGRKRMKDRYFINKLGLVNFWYYDMEEFELSSGKLLLRGSNGSGKSVTMQSFIPLLLDGNKAPDRLDPFGTKARTIGNYLLNEEDTEKTAYLYMEFKKGNNENYITIGIGLKAIKNKPLQSWYFILSDGRRINKELFLYKDAGELIPLTKKQLQNELGEGNFYTESQKSYMEAVNRYLFGFDDLEAYEELLNLLISIRSPKLSKDFKPTEIYKILTDSLKVLSDEDLRPISDSMENMDSLKDSLDESKSALKAANNIKYHYDRYNSQVLVEKGRVTLESYKNLKEAEKSKEEKSKEYEDCLSYKKTLSEELDEKESTLKIADEKYERLIDREELKSKRELESLKVRLEENLRGKLQKEEALESKKKLEVDLNRDIKVQRDATDILLIDIKKSIDEAEDLGKEIHFQQGLGLSNEDICSLKEEDITYREVAIKLYEKKLKEAEKALNDFEEQKKKLIEVTRELDSTEKDYEAEKKNMTRVEGIFLEEKEDYKVKINKVMKESTLFSLEEKEKLDIFKAVDIIDDFFHIQNCKNLLQDFVNGKINEIKSNIQLENRFIEVYLEDIEKIKEYINELKNNKEIEPERSEEVKKNRERLKESGINFIPLYRALDFSKDIEEKVKGNIESALIDMGLLDALVIDPKDKEVALKFEEGMADKYIFSDPNLMSYNLSNLLTIDKELKGNKLHEEVYNVLQSVFLDESGSTYLDEKGFYKLGILGGKTTSGYVQKYIGEASRRRHREELIKDNEEEIKNIENNIDKHKKSIELLTNDISILQREYERLPSTENIHEALKLIKELEVKLKNMDDRIIVLRNKEFEEKEKLNSIKVLVMESLDGLGDINNLKVVREVLEYIQDYKEEMNIIKVNLGKLTGTLNLLEAREEALRNILKDVDDLYYDISLITRKLKDDEIRRDAIIESLQKVDMKEIEEEIDSCLRVKRENPERIKQLSSKLGKQEERIALLQGQIKELEAIIEERIKSYNELINIFKEEYNLGYVTQNQDGDLLEICKIIVSELPSSEEKNREFYSNNLIESMNKNSGELREYNLKFINLFSNESEDKTKWLRERRDLRCKVEGKEVSFIVLLEEIKKSIEELDLLISEEEKKIFEEILMNTISQKIKAKINQSEKWVEKINALMNSMDTSSSLKLNLSWNPKKADEEGQLDTLKIIEILKRGDRNTESDFSKLEKHFSQKIRTELRKYEGTGEVRNYHSIIKEVLDYRQWYEFKLHFVKNNERRKELTNNAFFQFSGGEKAMSMYIPLFSAIYARYEKGRGDCPRIISMDEAFAGVDENNIRDMFRLLKQLDLQYILNSQILWGDYDTVDDLSICELIREENDDVVTVLRYHWNGKEKVLLP</sequence>
<dbReference type="InterPro" id="IPR027417">
    <property type="entry name" value="P-loop_NTPase"/>
</dbReference>
<evidence type="ECO:0000313" key="2">
    <source>
        <dbReference type="EMBL" id="MBE6061470.1"/>
    </source>
</evidence>
<gene>
    <name evidence="2" type="ORF">E7215_15090</name>
</gene>
<accession>A0A927ZQM3</accession>
<feature type="coiled-coil region" evidence="1">
    <location>
        <begin position="305"/>
        <end position="365"/>
    </location>
</feature>
<reference evidence="2" key="1">
    <citation type="submission" date="2019-04" db="EMBL/GenBank/DDBJ databases">
        <title>Evolution of Biomass-Degrading Anaerobic Consortia Revealed by Metagenomics.</title>
        <authorList>
            <person name="Peng X."/>
        </authorList>
    </citation>
    <scope>NUCLEOTIDE SEQUENCE</scope>
    <source>
        <strain evidence="2">SIG254</strain>
    </source>
</reference>
<keyword evidence="1" id="KW-0175">Coiled coil</keyword>
<proteinExistence type="predicted"/>
<protein>
    <submittedName>
        <fullName evidence="2">TIGR02680 family protein</fullName>
    </submittedName>
</protein>
<dbReference type="Gene3D" id="3.40.50.300">
    <property type="entry name" value="P-loop containing nucleotide triphosphate hydrolases"/>
    <property type="match status" value="1"/>
</dbReference>
<dbReference type="Proteomes" id="UP000768462">
    <property type="component" value="Unassembled WGS sequence"/>
</dbReference>
<dbReference type="SUPFAM" id="SSF52540">
    <property type="entry name" value="P-loop containing nucleoside triphosphate hydrolases"/>
    <property type="match status" value="1"/>
</dbReference>
<evidence type="ECO:0000313" key="3">
    <source>
        <dbReference type="Proteomes" id="UP000768462"/>
    </source>
</evidence>